<dbReference type="Proteomes" id="UP000646833">
    <property type="component" value="Unassembled WGS sequence"/>
</dbReference>
<organism evidence="1 2">
    <name type="scientific">Haloferax sulfurifontis</name>
    <dbReference type="NCBI Taxonomy" id="255616"/>
    <lineage>
        <taxon>Archaea</taxon>
        <taxon>Methanobacteriati</taxon>
        <taxon>Methanobacteriota</taxon>
        <taxon>Stenosarchaea group</taxon>
        <taxon>Halobacteria</taxon>
        <taxon>Halobacteriales</taxon>
        <taxon>Haloferacaceae</taxon>
        <taxon>Haloferax</taxon>
    </lineage>
</organism>
<proteinExistence type="predicted"/>
<evidence type="ECO:0000313" key="1">
    <source>
        <dbReference type="EMBL" id="GGC72170.1"/>
    </source>
</evidence>
<protein>
    <submittedName>
        <fullName evidence="1">Uncharacterized protein</fullName>
    </submittedName>
</protein>
<dbReference type="EMBL" id="BMCI01000010">
    <property type="protein sequence ID" value="GGC72170.1"/>
    <property type="molecule type" value="Genomic_DNA"/>
</dbReference>
<reference evidence="1" key="2">
    <citation type="submission" date="2020-09" db="EMBL/GenBank/DDBJ databases">
        <authorList>
            <person name="Sun Q."/>
            <person name="Sedlacek I."/>
        </authorList>
    </citation>
    <scope>NUCLEOTIDE SEQUENCE</scope>
    <source>
        <strain evidence="1">CCM 7217</strain>
    </source>
</reference>
<name>A0A830DYP7_9EURY</name>
<comment type="caution">
    <text evidence="1">The sequence shown here is derived from an EMBL/GenBank/DDBJ whole genome shotgun (WGS) entry which is preliminary data.</text>
</comment>
<evidence type="ECO:0000313" key="2">
    <source>
        <dbReference type="Proteomes" id="UP000646833"/>
    </source>
</evidence>
<accession>A0A830DYP7</accession>
<sequence>MRNALTTPDTKTSHPLTFEWADRHDRTLHVETELFAFGFVERTAETATCSLHDGLSLRSVEARTRRQPNLNHDTGTNGVPAALATAVVGVRYTYEDSPATERRVSSIRQRRGAWVAVLDDGTLTVEVSRLVVLLADGVAVPAVA</sequence>
<gene>
    <name evidence="1" type="ORF">GCM10007209_37610</name>
</gene>
<dbReference type="AlphaFoldDB" id="A0A830DYP7"/>
<reference evidence="1" key="1">
    <citation type="journal article" date="2014" name="Int. J. Syst. Evol. Microbiol.">
        <title>Complete genome sequence of Corynebacterium casei LMG S-19264T (=DSM 44701T), isolated from a smear-ripened cheese.</title>
        <authorList>
            <consortium name="US DOE Joint Genome Institute (JGI-PGF)"/>
            <person name="Walter F."/>
            <person name="Albersmeier A."/>
            <person name="Kalinowski J."/>
            <person name="Ruckert C."/>
        </authorList>
    </citation>
    <scope>NUCLEOTIDE SEQUENCE</scope>
    <source>
        <strain evidence="1">CCM 7217</strain>
    </source>
</reference>
<dbReference type="RefSeq" id="WP_007273945.1">
    <property type="nucleotide sequence ID" value="NZ_BMCI01000010.1"/>
</dbReference>